<sequence>MSVITNLSSAISISSSVNIGHPGFNNKTKGGSGKSQSLAVKSSSQAAQIAKRQYSAKVLSVQSTKVGNSTGYRIKLLSNNGMVFYATVNARTGSISRN</sequence>
<keyword evidence="3" id="KW-1185">Reference proteome</keyword>
<dbReference type="InterPro" id="IPR025711">
    <property type="entry name" value="PepSY"/>
</dbReference>
<dbReference type="EMBL" id="JAKIKU010000002">
    <property type="protein sequence ID" value="MCL1044745.1"/>
    <property type="molecule type" value="Genomic_DNA"/>
</dbReference>
<dbReference type="RefSeq" id="WP_133146647.1">
    <property type="nucleotide sequence ID" value="NZ_JAKIKU010000002.1"/>
</dbReference>
<accession>A0ABT0KLN2</accession>
<dbReference type="Pfam" id="PF03413">
    <property type="entry name" value="PepSY"/>
    <property type="match status" value="1"/>
</dbReference>
<comment type="caution">
    <text evidence="2">The sequence shown here is derived from an EMBL/GenBank/DDBJ whole genome shotgun (WGS) entry which is preliminary data.</text>
</comment>
<proteinExistence type="predicted"/>
<protein>
    <submittedName>
        <fullName evidence="2">PepSY domain-containing protein</fullName>
    </submittedName>
</protein>
<reference evidence="2 3" key="1">
    <citation type="submission" date="2022-01" db="EMBL/GenBank/DDBJ databases">
        <title>Whole genome-based taxonomy of the Shewanellaceae.</title>
        <authorList>
            <person name="Martin-Rodriguez A.J."/>
        </authorList>
    </citation>
    <scope>NUCLEOTIDE SEQUENCE [LARGE SCALE GENOMIC DNA]</scope>
    <source>
        <strain evidence="2 3">DSM 24955</strain>
    </source>
</reference>
<evidence type="ECO:0000259" key="1">
    <source>
        <dbReference type="Pfam" id="PF03413"/>
    </source>
</evidence>
<evidence type="ECO:0000313" key="2">
    <source>
        <dbReference type="EMBL" id="MCL1044745.1"/>
    </source>
</evidence>
<gene>
    <name evidence="2" type="ORF">L2737_05305</name>
</gene>
<evidence type="ECO:0000313" key="3">
    <source>
        <dbReference type="Proteomes" id="UP001202134"/>
    </source>
</evidence>
<dbReference type="Proteomes" id="UP001202134">
    <property type="component" value="Unassembled WGS sequence"/>
</dbReference>
<name>A0ABT0KLN2_9GAMM</name>
<organism evidence="2 3">
    <name type="scientific">Shewanella electrodiphila</name>
    <dbReference type="NCBI Taxonomy" id="934143"/>
    <lineage>
        <taxon>Bacteria</taxon>
        <taxon>Pseudomonadati</taxon>
        <taxon>Pseudomonadota</taxon>
        <taxon>Gammaproteobacteria</taxon>
        <taxon>Alteromonadales</taxon>
        <taxon>Shewanellaceae</taxon>
        <taxon>Shewanella</taxon>
    </lineage>
</organism>
<feature type="domain" description="PepSY" evidence="1">
    <location>
        <begin position="42"/>
        <end position="95"/>
    </location>
</feature>